<dbReference type="Proteomes" id="UP000246569">
    <property type="component" value="Unassembled WGS sequence"/>
</dbReference>
<keyword evidence="4" id="KW-1185">Reference proteome</keyword>
<dbReference type="OrthoDB" id="5625293at2"/>
<evidence type="ECO:0000256" key="1">
    <source>
        <dbReference type="SAM" id="SignalP"/>
    </source>
</evidence>
<accession>A0A317MTA1</accession>
<evidence type="ECO:0000313" key="4">
    <source>
        <dbReference type="Proteomes" id="UP000246569"/>
    </source>
</evidence>
<feature type="signal peptide" evidence="1">
    <location>
        <begin position="1"/>
        <end position="19"/>
    </location>
</feature>
<dbReference type="Pfam" id="PF13670">
    <property type="entry name" value="PepSY_2"/>
    <property type="match status" value="1"/>
</dbReference>
<dbReference type="EMBL" id="QGTJ01000007">
    <property type="protein sequence ID" value="PWV60554.1"/>
    <property type="molecule type" value="Genomic_DNA"/>
</dbReference>
<reference evidence="3 4" key="1">
    <citation type="submission" date="2018-05" db="EMBL/GenBank/DDBJ databases">
        <title>Genomic Encyclopedia of Type Strains, Phase IV (KMG-IV): sequencing the most valuable type-strain genomes for metagenomic binning, comparative biology and taxonomic classification.</title>
        <authorList>
            <person name="Goeker M."/>
        </authorList>
    </citation>
    <scope>NUCLEOTIDE SEQUENCE [LARGE SCALE GENOMIC DNA]</scope>
    <source>
        <strain evidence="3 4">DSM 23606</strain>
    </source>
</reference>
<evidence type="ECO:0000259" key="2">
    <source>
        <dbReference type="Pfam" id="PF13670"/>
    </source>
</evidence>
<sequence>MKRLLSAVILATASAGAFAGTQCTEEPKDKWMTEEAFKAKLDEQGYTVKKFKVTSGNCYEIYGKNKDGKKVEIYFNPVDMSVVKSKSEDEDDDD</sequence>
<feature type="domain" description="PepSY" evidence="2">
    <location>
        <begin position="5"/>
        <end position="86"/>
    </location>
</feature>
<dbReference type="RefSeq" id="WP_110019042.1">
    <property type="nucleotide sequence ID" value="NZ_QGTJ01000007.1"/>
</dbReference>
<name>A0A317MTA1_9GAMM</name>
<dbReference type="AlphaFoldDB" id="A0A317MTA1"/>
<gene>
    <name evidence="3" type="ORF">C7443_107128</name>
</gene>
<protein>
    <recommendedName>
        <fullName evidence="2">PepSY domain-containing protein</fullName>
    </recommendedName>
</protein>
<organism evidence="3 4">
    <name type="scientific">Plasticicumulans acidivorans</name>
    <dbReference type="NCBI Taxonomy" id="886464"/>
    <lineage>
        <taxon>Bacteria</taxon>
        <taxon>Pseudomonadati</taxon>
        <taxon>Pseudomonadota</taxon>
        <taxon>Gammaproteobacteria</taxon>
        <taxon>Candidatus Competibacteraceae</taxon>
        <taxon>Plasticicumulans</taxon>
    </lineage>
</organism>
<keyword evidence="1" id="KW-0732">Signal</keyword>
<evidence type="ECO:0000313" key="3">
    <source>
        <dbReference type="EMBL" id="PWV60554.1"/>
    </source>
</evidence>
<dbReference type="InterPro" id="IPR025711">
    <property type="entry name" value="PepSY"/>
</dbReference>
<proteinExistence type="predicted"/>
<comment type="caution">
    <text evidence="3">The sequence shown here is derived from an EMBL/GenBank/DDBJ whole genome shotgun (WGS) entry which is preliminary data.</text>
</comment>
<feature type="chain" id="PRO_5016445662" description="PepSY domain-containing protein" evidence="1">
    <location>
        <begin position="20"/>
        <end position="94"/>
    </location>
</feature>